<feature type="region of interest" description="Disordered" evidence="1">
    <location>
        <begin position="42"/>
        <end position="128"/>
    </location>
</feature>
<keyword evidence="2" id="KW-0472">Membrane</keyword>
<dbReference type="AlphaFoldDB" id="A0A9P1J4P5"/>
<evidence type="ECO:0000313" key="3">
    <source>
        <dbReference type="EMBL" id="CAI5455678.1"/>
    </source>
</evidence>
<organism evidence="3 4">
    <name type="scientific">Caenorhabditis angaria</name>
    <dbReference type="NCBI Taxonomy" id="860376"/>
    <lineage>
        <taxon>Eukaryota</taxon>
        <taxon>Metazoa</taxon>
        <taxon>Ecdysozoa</taxon>
        <taxon>Nematoda</taxon>
        <taxon>Chromadorea</taxon>
        <taxon>Rhabditida</taxon>
        <taxon>Rhabditina</taxon>
        <taxon>Rhabditomorpha</taxon>
        <taxon>Rhabditoidea</taxon>
        <taxon>Rhabditidae</taxon>
        <taxon>Peloderinae</taxon>
        <taxon>Caenorhabditis</taxon>
    </lineage>
</organism>
<dbReference type="OrthoDB" id="5826083at2759"/>
<feature type="compositionally biased region" description="Polar residues" evidence="1">
    <location>
        <begin position="43"/>
        <end position="61"/>
    </location>
</feature>
<evidence type="ECO:0000313" key="4">
    <source>
        <dbReference type="Proteomes" id="UP001152747"/>
    </source>
</evidence>
<keyword evidence="2" id="KW-0812">Transmembrane</keyword>
<protein>
    <submittedName>
        <fullName evidence="3">Uncharacterized protein</fullName>
    </submittedName>
</protein>
<sequence>MVELKSLTAPKVAIPIVGLIVLLVVSTLVAIFYIRNPGVTDSIFGTSTEEPTTPASFSMQSADGEMEHLQNSSPLGQSAHQTPTTTAHDLATTTSSSPISTTTSSPVTQPSQQLSTPLHPIEPTQHLK</sequence>
<dbReference type="EMBL" id="CANHGI010000006">
    <property type="protein sequence ID" value="CAI5455678.1"/>
    <property type="molecule type" value="Genomic_DNA"/>
</dbReference>
<keyword evidence="4" id="KW-1185">Reference proteome</keyword>
<accession>A0A9P1J4P5</accession>
<dbReference type="Proteomes" id="UP001152747">
    <property type="component" value="Unassembled WGS sequence"/>
</dbReference>
<feature type="compositionally biased region" description="Polar residues" evidence="1">
    <location>
        <begin position="69"/>
        <end position="81"/>
    </location>
</feature>
<gene>
    <name evidence="3" type="ORF">CAMP_LOCUS18315</name>
</gene>
<evidence type="ECO:0000256" key="2">
    <source>
        <dbReference type="SAM" id="Phobius"/>
    </source>
</evidence>
<evidence type="ECO:0000256" key="1">
    <source>
        <dbReference type="SAM" id="MobiDB-lite"/>
    </source>
</evidence>
<proteinExistence type="predicted"/>
<feature type="transmembrane region" description="Helical" evidence="2">
    <location>
        <begin position="12"/>
        <end position="34"/>
    </location>
</feature>
<reference evidence="3" key="1">
    <citation type="submission" date="2022-11" db="EMBL/GenBank/DDBJ databases">
        <authorList>
            <person name="Kikuchi T."/>
        </authorList>
    </citation>
    <scope>NUCLEOTIDE SEQUENCE</scope>
    <source>
        <strain evidence="3">PS1010</strain>
    </source>
</reference>
<keyword evidence="2" id="KW-1133">Transmembrane helix</keyword>
<feature type="compositionally biased region" description="Low complexity" evidence="1">
    <location>
        <begin position="82"/>
        <end position="117"/>
    </location>
</feature>
<comment type="caution">
    <text evidence="3">The sequence shown here is derived from an EMBL/GenBank/DDBJ whole genome shotgun (WGS) entry which is preliminary data.</text>
</comment>
<name>A0A9P1J4P5_9PELO</name>